<dbReference type="OrthoDB" id="9764808at2"/>
<reference evidence="3 4" key="2">
    <citation type="submission" date="2019-06" db="EMBL/GenBank/DDBJ databases">
        <title>Co-occurence of chitin degradation, pigmentation and bioactivity in marine Pseudoalteromonas.</title>
        <authorList>
            <person name="Sonnenschein E.C."/>
            <person name="Bech P.K."/>
        </authorList>
    </citation>
    <scope>NUCLEOTIDE SEQUENCE [LARGE SCALE GENOMIC DNA]</scope>
    <source>
        <strain evidence="4">S3790</strain>
        <strain evidence="2 3">S3895</strain>
    </source>
</reference>
<sequence>MQLRKHWRFSVRITVVTLFSVVCSIVAALTVSLRYYNSITQLERQTVRPFNQFATRVKQTIHQNDLAASRMVDIDISQFFMAADSQNKVVSMAC</sequence>
<dbReference type="RefSeq" id="WP_138593644.1">
    <property type="nucleotide sequence ID" value="NZ_PNBW01000151.1"/>
</dbReference>
<name>A0A5S3UYA8_9GAMM</name>
<dbReference type="Proteomes" id="UP000307217">
    <property type="component" value="Unassembled WGS sequence"/>
</dbReference>
<evidence type="ECO:0000313" key="3">
    <source>
        <dbReference type="Proteomes" id="UP000307164"/>
    </source>
</evidence>
<evidence type="ECO:0000313" key="2">
    <source>
        <dbReference type="EMBL" id="TMO69905.1"/>
    </source>
</evidence>
<comment type="caution">
    <text evidence="1">The sequence shown here is derived from an EMBL/GenBank/DDBJ whole genome shotgun (WGS) entry which is preliminary data.</text>
</comment>
<evidence type="ECO:0000313" key="4">
    <source>
        <dbReference type="Proteomes" id="UP000307217"/>
    </source>
</evidence>
<dbReference type="EMBL" id="PNBW01000151">
    <property type="protein sequence ID" value="TMO69905.1"/>
    <property type="molecule type" value="Genomic_DNA"/>
</dbReference>
<proteinExistence type="predicted"/>
<accession>A0A5S3UYA8</accession>
<gene>
    <name evidence="1" type="ORF">CWC19_19920</name>
    <name evidence="2" type="ORF">CWC20_20145</name>
</gene>
<dbReference type="AlphaFoldDB" id="A0A5S3UYA8"/>
<evidence type="ECO:0000313" key="1">
    <source>
        <dbReference type="EMBL" id="TMO62602.1"/>
    </source>
</evidence>
<reference evidence="3 4" key="1">
    <citation type="submission" date="2018-01" db="EMBL/GenBank/DDBJ databases">
        <authorList>
            <person name="Paulsen S."/>
            <person name="Gram L.K."/>
        </authorList>
    </citation>
    <scope>NUCLEOTIDE SEQUENCE [LARGE SCALE GENOMIC DNA]</scope>
    <source>
        <strain evidence="1 4">S3790</strain>
        <strain evidence="2 3">S3895</strain>
    </source>
</reference>
<dbReference type="EMBL" id="PNBX01000132">
    <property type="protein sequence ID" value="TMO62602.1"/>
    <property type="molecule type" value="Genomic_DNA"/>
</dbReference>
<reference evidence="1" key="3">
    <citation type="submission" date="2019-09" db="EMBL/GenBank/DDBJ databases">
        <title>Co-occurence of chitin degradation, pigmentation and bioactivity in marine Pseudoalteromonas.</title>
        <authorList>
            <person name="Sonnenschein E.C."/>
            <person name="Bech P.K."/>
        </authorList>
    </citation>
    <scope>NUCLEOTIDE SEQUENCE</scope>
    <source>
        <strain evidence="1">S3790</strain>
    </source>
</reference>
<keyword evidence="3" id="KW-1185">Reference proteome</keyword>
<dbReference type="Proteomes" id="UP000307164">
    <property type="component" value="Unassembled WGS sequence"/>
</dbReference>
<protein>
    <submittedName>
        <fullName evidence="1">Uncharacterized protein</fullName>
    </submittedName>
</protein>
<organism evidence="1 4">
    <name type="scientific">Pseudoalteromonas aurantia</name>
    <dbReference type="NCBI Taxonomy" id="43654"/>
    <lineage>
        <taxon>Bacteria</taxon>
        <taxon>Pseudomonadati</taxon>
        <taxon>Pseudomonadota</taxon>
        <taxon>Gammaproteobacteria</taxon>
        <taxon>Alteromonadales</taxon>
        <taxon>Pseudoalteromonadaceae</taxon>
        <taxon>Pseudoalteromonas</taxon>
    </lineage>
</organism>